<evidence type="ECO:0000256" key="6">
    <source>
        <dbReference type="ARBA" id="ARBA00025892"/>
    </source>
</evidence>
<dbReference type="GeneID" id="27360433"/>
<evidence type="ECO:0000256" key="5">
    <source>
        <dbReference type="ARBA" id="ARBA00023274"/>
    </source>
</evidence>
<dbReference type="EMBL" id="KN847339">
    <property type="protein sequence ID" value="KIW39774.1"/>
    <property type="molecule type" value="Genomic_DNA"/>
</dbReference>
<dbReference type="GO" id="GO:1990726">
    <property type="term" value="C:Lsm1-7-Pat1 complex"/>
    <property type="evidence" value="ECO:0007669"/>
    <property type="project" value="TreeGrafter"/>
</dbReference>
<organism evidence="10 11">
    <name type="scientific">Exophiala oligosperma</name>
    <dbReference type="NCBI Taxonomy" id="215243"/>
    <lineage>
        <taxon>Eukaryota</taxon>
        <taxon>Fungi</taxon>
        <taxon>Dikarya</taxon>
        <taxon>Ascomycota</taxon>
        <taxon>Pezizomycotina</taxon>
        <taxon>Eurotiomycetes</taxon>
        <taxon>Chaetothyriomycetidae</taxon>
        <taxon>Chaetothyriales</taxon>
        <taxon>Herpotrichiellaceae</taxon>
        <taxon>Exophiala</taxon>
    </lineage>
</organism>
<evidence type="ECO:0000313" key="10">
    <source>
        <dbReference type="EMBL" id="KIW39774.1"/>
    </source>
</evidence>
<keyword evidence="2 7" id="KW-0963">Cytoplasm</keyword>
<dbReference type="Pfam" id="PF01423">
    <property type="entry name" value="LSM"/>
    <property type="match status" value="1"/>
</dbReference>
<evidence type="ECO:0000259" key="9">
    <source>
        <dbReference type="PROSITE" id="PS52002"/>
    </source>
</evidence>
<dbReference type="VEuPathDB" id="FungiDB:PV06_08359"/>
<dbReference type="PANTHER" id="PTHR15588:SF8">
    <property type="entry name" value="U6 SNRNA-ASSOCIATED SM-LIKE PROTEIN LSM1"/>
    <property type="match status" value="1"/>
</dbReference>
<comment type="subunit">
    <text evidence="7">Component of the heptameric LSM1-LSM7 complex that forms a seven-membered ring structure with a donut shape.</text>
</comment>
<dbReference type="InterPro" id="IPR047575">
    <property type="entry name" value="Sm"/>
</dbReference>
<dbReference type="RefSeq" id="XP_016259990.1">
    <property type="nucleotide sequence ID" value="XM_016409682.1"/>
</dbReference>
<proteinExistence type="inferred from homology"/>
<dbReference type="InterPro" id="IPR010920">
    <property type="entry name" value="LSM_dom_sf"/>
</dbReference>
<evidence type="ECO:0000256" key="2">
    <source>
        <dbReference type="ARBA" id="ARBA00022490"/>
    </source>
</evidence>
<feature type="compositionally biased region" description="Basic residues" evidence="8">
    <location>
        <begin position="161"/>
        <end position="171"/>
    </location>
</feature>
<comment type="subunit">
    <text evidence="6">Component of the heptameric LSM1-LSM7 complex, which consists of LSM1, LSM2, LSM3, LSM4, LSM5, LSM6 and LSM7. Component of the heptameric LSM2-LSM8 complex, which consists of LSM2, LSM3, LSM4, LSM5, LSM6, LSM7 and LSM8. The LSm subunits form a seven-membered ring structure with a doughnut shape.</text>
</comment>
<dbReference type="SUPFAM" id="SSF50182">
    <property type="entry name" value="Sm-like ribonucleoproteins"/>
    <property type="match status" value="1"/>
</dbReference>
<dbReference type="GO" id="GO:0003729">
    <property type="term" value="F:mRNA binding"/>
    <property type="evidence" value="ECO:0007669"/>
    <property type="project" value="TreeGrafter"/>
</dbReference>
<evidence type="ECO:0000256" key="7">
    <source>
        <dbReference type="RuleBase" id="RU365047"/>
    </source>
</evidence>
<dbReference type="HOGENOM" id="CLU_076902_0_0_1"/>
<evidence type="ECO:0000256" key="1">
    <source>
        <dbReference type="ARBA" id="ARBA00006850"/>
    </source>
</evidence>
<dbReference type="CDD" id="cd01728">
    <property type="entry name" value="LSm1"/>
    <property type="match status" value="1"/>
</dbReference>
<dbReference type="GO" id="GO:1990904">
    <property type="term" value="C:ribonucleoprotein complex"/>
    <property type="evidence" value="ECO:0007669"/>
    <property type="project" value="UniProtKB-KW"/>
</dbReference>
<evidence type="ECO:0000313" key="11">
    <source>
        <dbReference type="Proteomes" id="UP000053342"/>
    </source>
</evidence>
<sequence>MHKLSLKDAAAAATAPVYGRSKRGGPSQQSGPQQLQQQQGPPQLPPQMFTTAAQLLDLTDKKLLLVLRDGRKLSGILRSWDQFANLVLTNTNERFFVTTSENPKPRNLYCDVSRGTYVVRGENVLLLGEVDLDKDEEPPAGWEKGKAEEVVELHRAAEANRKHKDKIRSRKGGNLWGGDMENSGEVLF</sequence>
<evidence type="ECO:0000256" key="3">
    <source>
        <dbReference type="ARBA" id="ARBA00022664"/>
    </source>
</evidence>
<dbReference type="InterPro" id="IPR044642">
    <property type="entry name" value="PTHR15588"/>
</dbReference>
<evidence type="ECO:0000256" key="8">
    <source>
        <dbReference type="SAM" id="MobiDB-lite"/>
    </source>
</evidence>
<dbReference type="Proteomes" id="UP000053342">
    <property type="component" value="Unassembled WGS sequence"/>
</dbReference>
<feature type="compositionally biased region" description="Low complexity" evidence="8">
    <location>
        <begin position="24"/>
        <end position="41"/>
    </location>
</feature>
<dbReference type="PANTHER" id="PTHR15588">
    <property type="entry name" value="LSM1"/>
    <property type="match status" value="1"/>
</dbReference>
<keyword evidence="5 7" id="KW-0687">Ribonucleoprotein</keyword>
<accession>A0A0D2DW66</accession>
<dbReference type="GO" id="GO:0006397">
    <property type="term" value="P:mRNA processing"/>
    <property type="evidence" value="ECO:0007669"/>
    <property type="project" value="UniProtKB-UniRule"/>
</dbReference>
<feature type="region of interest" description="Disordered" evidence="8">
    <location>
        <begin position="161"/>
        <end position="188"/>
    </location>
</feature>
<evidence type="ECO:0000256" key="4">
    <source>
        <dbReference type="ARBA" id="ARBA00022884"/>
    </source>
</evidence>
<dbReference type="Gene3D" id="2.30.30.100">
    <property type="match status" value="1"/>
</dbReference>
<dbReference type="AlphaFoldDB" id="A0A0D2DW66"/>
<dbReference type="GO" id="GO:0000290">
    <property type="term" value="P:deadenylation-dependent decapping of nuclear-transcribed mRNA"/>
    <property type="evidence" value="ECO:0007669"/>
    <property type="project" value="TreeGrafter"/>
</dbReference>
<comment type="similarity">
    <text evidence="1 7">Belongs to the snRNP Sm proteins family.</text>
</comment>
<feature type="region of interest" description="Disordered" evidence="8">
    <location>
        <begin position="1"/>
        <end position="47"/>
    </location>
</feature>
<protein>
    <recommendedName>
        <fullName evidence="7">U6 snRNA-associated Sm-like protein LSm1</fullName>
    </recommendedName>
</protein>
<dbReference type="PROSITE" id="PS52002">
    <property type="entry name" value="SM"/>
    <property type="match status" value="1"/>
</dbReference>
<comment type="subcellular location">
    <subcellularLocation>
        <location evidence="7">Cytoplasm</location>
    </subcellularLocation>
    <subcellularLocation>
        <location evidence="7">Cytoplasm</location>
        <location evidence="7">P-body</location>
    </subcellularLocation>
</comment>
<name>A0A0D2DW66_9EURO</name>
<dbReference type="GO" id="GO:0000932">
    <property type="term" value="C:P-body"/>
    <property type="evidence" value="ECO:0007669"/>
    <property type="project" value="UniProtKB-SubCell"/>
</dbReference>
<comment type="function">
    <text evidence="7">Component of the cytoplasmic LSM1-LSM7 complex which is involved in mRNA degradation.</text>
</comment>
<feature type="domain" description="Sm" evidence="9">
    <location>
        <begin position="50"/>
        <end position="133"/>
    </location>
</feature>
<dbReference type="InterPro" id="IPR034104">
    <property type="entry name" value="Lsm1"/>
</dbReference>
<dbReference type="STRING" id="215243.A0A0D2DW66"/>
<keyword evidence="4 7" id="KW-0694">RNA-binding</keyword>
<keyword evidence="11" id="KW-1185">Reference proteome</keyword>
<dbReference type="OrthoDB" id="10263346at2759"/>
<reference evidence="10 11" key="1">
    <citation type="submission" date="2015-01" db="EMBL/GenBank/DDBJ databases">
        <title>The Genome Sequence of Exophiala oligosperma CBS72588.</title>
        <authorList>
            <consortium name="The Broad Institute Genomics Platform"/>
            <person name="Cuomo C."/>
            <person name="de Hoog S."/>
            <person name="Gorbushina A."/>
            <person name="Stielow B."/>
            <person name="Teixiera M."/>
            <person name="Abouelleil A."/>
            <person name="Chapman S.B."/>
            <person name="Priest M."/>
            <person name="Young S.K."/>
            <person name="Wortman J."/>
            <person name="Nusbaum C."/>
            <person name="Birren B."/>
        </authorList>
    </citation>
    <scope>NUCLEOTIDE SEQUENCE [LARGE SCALE GENOMIC DNA]</scope>
    <source>
        <strain evidence="10 11">CBS 72588</strain>
    </source>
</reference>
<keyword evidence="3 7" id="KW-0507">mRNA processing</keyword>
<dbReference type="SMART" id="SM00651">
    <property type="entry name" value="Sm"/>
    <property type="match status" value="1"/>
</dbReference>
<gene>
    <name evidence="7" type="primary">LSM1</name>
    <name evidence="10" type="ORF">PV06_08359</name>
</gene>
<dbReference type="InterPro" id="IPR001163">
    <property type="entry name" value="Sm_dom_euk/arc"/>
</dbReference>